<dbReference type="PROSITE" id="PS00622">
    <property type="entry name" value="HTH_LUXR_1"/>
    <property type="match status" value="1"/>
</dbReference>
<dbReference type="PANTHER" id="PTHR44688:SF16">
    <property type="entry name" value="DNA-BINDING TRANSCRIPTIONAL ACTIVATOR DEVR_DOSR"/>
    <property type="match status" value="1"/>
</dbReference>
<dbReference type="CDD" id="cd06170">
    <property type="entry name" value="LuxR_C_like"/>
    <property type="match status" value="1"/>
</dbReference>
<dbReference type="InterPro" id="IPR000792">
    <property type="entry name" value="Tscrpt_reg_LuxR_C"/>
</dbReference>
<dbReference type="PRINTS" id="PR00038">
    <property type="entry name" value="HTHLUXR"/>
</dbReference>
<name>A0A934WMI0_9BURK</name>
<dbReference type="InterPro" id="IPR036388">
    <property type="entry name" value="WH-like_DNA-bd_sf"/>
</dbReference>
<keyword evidence="1" id="KW-0805">Transcription regulation</keyword>
<organism evidence="5 6">
    <name type="scientific">Ramlibacter ginsenosidimutans</name>
    <dbReference type="NCBI Taxonomy" id="502333"/>
    <lineage>
        <taxon>Bacteria</taxon>
        <taxon>Pseudomonadati</taxon>
        <taxon>Pseudomonadota</taxon>
        <taxon>Betaproteobacteria</taxon>
        <taxon>Burkholderiales</taxon>
        <taxon>Comamonadaceae</taxon>
        <taxon>Ramlibacter</taxon>
    </lineage>
</organism>
<evidence type="ECO:0000259" key="4">
    <source>
        <dbReference type="PROSITE" id="PS50043"/>
    </source>
</evidence>
<dbReference type="GO" id="GO:0003677">
    <property type="term" value="F:DNA binding"/>
    <property type="evidence" value="ECO:0007669"/>
    <property type="project" value="UniProtKB-KW"/>
</dbReference>
<accession>A0A934WMI0</accession>
<evidence type="ECO:0000313" key="6">
    <source>
        <dbReference type="Proteomes" id="UP000630528"/>
    </source>
</evidence>
<proteinExistence type="predicted"/>
<evidence type="ECO:0000256" key="2">
    <source>
        <dbReference type="ARBA" id="ARBA00023125"/>
    </source>
</evidence>
<reference evidence="5" key="1">
    <citation type="journal article" date="2012" name="J. Microbiol. Biotechnol.">
        <title>Ramlibacter ginsenosidimutans sp. nov., with ginsenoside-converting activity.</title>
        <authorList>
            <person name="Wang L."/>
            <person name="An D.S."/>
            <person name="Kim S.G."/>
            <person name="Jin F.X."/>
            <person name="Kim S.C."/>
            <person name="Lee S.T."/>
            <person name="Im W.T."/>
        </authorList>
    </citation>
    <scope>NUCLEOTIDE SEQUENCE</scope>
    <source>
        <strain evidence="5">KACC 17527</strain>
    </source>
</reference>
<dbReference type="Gene3D" id="1.10.10.10">
    <property type="entry name" value="Winged helix-like DNA-binding domain superfamily/Winged helix DNA-binding domain"/>
    <property type="match status" value="1"/>
</dbReference>
<dbReference type="PROSITE" id="PS50043">
    <property type="entry name" value="HTH_LUXR_2"/>
    <property type="match status" value="1"/>
</dbReference>
<feature type="domain" description="HTH luxR-type" evidence="4">
    <location>
        <begin position="179"/>
        <end position="244"/>
    </location>
</feature>
<gene>
    <name evidence="5" type="ORF">JJB11_11315</name>
</gene>
<protein>
    <recommendedName>
        <fullName evidence="4">HTH luxR-type domain-containing protein</fullName>
    </recommendedName>
</protein>
<dbReference type="GO" id="GO:0006355">
    <property type="term" value="P:regulation of DNA-templated transcription"/>
    <property type="evidence" value="ECO:0007669"/>
    <property type="project" value="InterPro"/>
</dbReference>
<evidence type="ECO:0000313" key="5">
    <source>
        <dbReference type="EMBL" id="MBK6006681.1"/>
    </source>
</evidence>
<keyword evidence="3" id="KW-0804">Transcription</keyword>
<evidence type="ECO:0000256" key="1">
    <source>
        <dbReference type="ARBA" id="ARBA00023015"/>
    </source>
</evidence>
<dbReference type="EMBL" id="JAEPWM010000004">
    <property type="protein sequence ID" value="MBK6006681.1"/>
    <property type="molecule type" value="Genomic_DNA"/>
</dbReference>
<evidence type="ECO:0000256" key="3">
    <source>
        <dbReference type="ARBA" id="ARBA00023163"/>
    </source>
</evidence>
<keyword evidence="2" id="KW-0238">DNA-binding</keyword>
<sequence length="247" mass="27095">MKERTSNLTCNEADLVRVLTRGAALATRAELAHWLQHDVQPWIPHQMLLWAEFRDGIDDCAVLSAPAHLRDSIGGGAWVPKLMAYFADCWIAAQHTPTRVPLAGCEALLGPDIKALQQRARSALVHGVVDRHAGTRRVFAALGPDYFQADPATGTLKLFISVLDSAVRSTPAPVAFHADGAVCRALSERERQIMHWIALGKTNPEIGCILHISEFTVKNHIKSIFAKLDVSNRAQAVAKLNRVNTYA</sequence>
<dbReference type="AlphaFoldDB" id="A0A934WMI0"/>
<reference evidence="5" key="2">
    <citation type="submission" date="2021-01" db="EMBL/GenBank/DDBJ databases">
        <authorList>
            <person name="Kang M."/>
        </authorList>
    </citation>
    <scope>NUCLEOTIDE SEQUENCE</scope>
    <source>
        <strain evidence="5">KACC 17527</strain>
    </source>
</reference>
<dbReference type="Proteomes" id="UP000630528">
    <property type="component" value="Unassembled WGS sequence"/>
</dbReference>
<dbReference type="InterPro" id="IPR016032">
    <property type="entry name" value="Sig_transdc_resp-reg_C-effctor"/>
</dbReference>
<dbReference type="PANTHER" id="PTHR44688">
    <property type="entry name" value="DNA-BINDING TRANSCRIPTIONAL ACTIVATOR DEVR_DOSR"/>
    <property type="match status" value="1"/>
</dbReference>
<dbReference type="SUPFAM" id="SSF46894">
    <property type="entry name" value="C-terminal effector domain of the bipartite response regulators"/>
    <property type="match status" value="1"/>
</dbReference>
<dbReference type="Pfam" id="PF00196">
    <property type="entry name" value="GerE"/>
    <property type="match status" value="1"/>
</dbReference>
<dbReference type="RefSeq" id="WP_201170638.1">
    <property type="nucleotide sequence ID" value="NZ_JAEPWM010000004.1"/>
</dbReference>
<dbReference type="SMART" id="SM00421">
    <property type="entry name" value="HTH_LUXR"/>
    <property type="match status" value="1"/>
</dbReference>
<comment type="caution">
    <text evidence="5">The sequence shown here is derived from an EMBL/GenBank/DDBJ whole genome shotgun (WGS) entry which is preliminary data.</text>
</comment>
<keyword evidence="6" id="KW-1185">Reference proteome</keyword>